<dbReference type="RefSeq" id="WP_098641293.1">
    <property type="nucleotide sequence ID" value="NZ_NVCO01000173.1"/>
</dbReference>
<organism evidence="2 3">
    <name type="scientific">Bacillus thuringiensis</name>
    <dbReference type="NCBI Taxonomy" id="1428"/>
    <lineage>
        <taxon>Bacteria</taxon>
        <taxon>Bacillati</taxon>
        <taxon>Bacillota</taxon>
        <taxon>Bacilli</taxon>
        <taxon>Bacillales</taxon>
        <taxon>Bacillaceae</taxon>
        <taxon>Bacillus</taxon>
        <taxon>Bacillus cereus group</taxon>
    </lineage>
</organism>
<dbReference type="AlphaFoldDB" id="A0A9X7AG06"/>
<name>A0A9X7AG06_BACTU</name>
<comment type="caution">
    <text evidence="2">The sequence shown here is derived from an EMBL/GenBank/DDBJ whole genome shotgun (WGS) entry which is preliminary data.</text>
</comment>
<evidence type="ECO:0000313" key="2">
    <source>
        <dbReference type="EMBL" id="PFT30908.1"/>
    </source>
</evidence>
<reference evidence="2 3" key="1">
    <citation type="submission" date="2017-09" db="EMBL/GenBank/DDBJ databases">
        <title>Large-scale bioinformatics analysis of Bacillus genomes uncovers conserved roles of natural products in bacterial physiology.</title>
        <authorList>
            <consortium name="Agbiome Team Llc"/>
            <person name="Bleich R.M."/>
            <person name="Grubbs K.J."/>
            <person name="Santa Maria K.C."/>
            <person name="Allen S.E."/>
            <person name="Farag S."/>
            <person name="Shank E.A."/>
            <person name="Bowers A."/>
        </authorList>
    </citation>
    <scope>NUCLEOTIDE SEQUENCE [LARGE SCALE GENOMIC DNA]</scope>
    <source>
        <strain evidence="2 3">AFS065400</strain>
    </source>
</reference>
<evidence type="ECO:0000313" key="3">
    <source>
        <dbReference type="Proteomes" id="UP000226106"/>
    </source>
</evidence>
<feature type="signal peptide" evidence="1">
    <location>
        <begin position="1"/>
        <end position="30"/>
    </location>
</feature>
<proteinExistence type="predicted"/>
<evidence type="ECO:0000256" key="1">
    <source>
        <dbReference type="SAM" id="SignalP"/>
    </source>
</evidence>
<keyword evidence="1" id="KW-0732">Signal</keyword>
<accession>A0A9X7AG06</accession>
<sequence length="183" mass="20789">MVKFKKVKKLVLASVIGGGSLSIIPLQSQAAQVPIGGGNIHQISSYGKNIQKVNVNTLAPTTTKWKMDVYTDTLGITSKVNEVLQNTVFQNITRELTDSTFSIANNRYNVIMFTSQSNYEYHFQGTKFQAKVNFRGNQYDLYVFENGKFYKDTPNSDTPWSWGYRGWTINQSTPTSYIHFYLP</sequence>
<dbReference type="EMBL" id="NVCO01000173">
    <property type="protein sequence ID" value="PFT30908.1"/>
    <property type="molecule type" value="Genomic_DNA"/>
</dbReference>
<gene>
    <name evidence="2" type="ORF">COK72_32500</name>
</gene>
<dbReference type="Proteomes" id="UP000226106">
    <property type="component" value="Unassembled WGS sequence"/>
</dbReference>
<feature type="chain" id="PRO_5040963182" evidence="1">
    <location>
        <begin position="31"/>
        <end position="183"/>
    </location>
</feature>
<protein>
    <submittedName>
        <fullName evidence="2">Uncharacterized protein</fullName>
    </submittedName>
</protein>